<gene>
    <name evidence="1" type="primary">WBGene00096161</name>
</gene>
<dbReference type="SUPFAM" id="SSF81321">
    <property type="entry name" value="Family A G protein-coupled receptor-like"/>
    <property type="match status" value="1"/>
</dbReference>
<dbReference type="OrthoDB" id="5876611at2759"/>
<evidence type="ECO:0000313" key="2">
    <source>
        <dbReference type="Proteomes" id="UP000005239"/>
    </source>
</evidence>
<dbReference type="AlphaFoldDB" id="A0A2A6CLW1"/>
<sequence length="531" mass="59300">MVSERVNVIPNCSGTIKIFLEICFLPFSFVAAVDPTVPIMHLLKRQVVQRISYAAPSRINFTRPLLVIRSGVAVNARMAVTVSEWTAPSNTSARPTRHDQCSKYAWEAAAALRMISPVLDPARFCPSGQLSQVSCVSNADCSSGQTCNNGLCCTTTGMEYANACGGMAALSSCGDSQSCRSFVCTASNYCWDRHQCLARAQKCLTTQLQTRNGFRYGNGVHCHSTTAGCRVMPAGKEWTFERGVRQPLFGYWSIFWGALCEILYVPCAIALYKERRHPCYRIMLWLAVVDVIALFDSCICFGLLIIEGAVFCSRPWTVWIECTAMAMWCGACIGCLLLVTYRLFELMNIGRRFDAQTNMVLVVATLYVLYFALLTPPPLTNSAHMAMFFDPFIDDEIMFVNWAHTANNLLIVLTSATLYIIFCILFLTKQAEAMSEAGRARVAANAPIFIQASLICIFNVTASLEYIYMNFFPTPLLMIEIGHISWQFTHGVPPFIYLLLNNTVKRHIKIMFRGKEDSKKISPMSFMTTFG</sequence>
<proteinExistence type="predicted"/>
<dbReference type="Proteomes" id="UP000005239">
    <property type="component" value="Unassembled WGS sequence"/>
</dbReference>
<dbReference type="EnsemblMetazoa" id="PPA06607.1">
    <property type="protein sequence ID" value="PPA06607.1"/>
    <property type="gene ID" value="WBGene00096161"/>
</dbReference>
<dbReference type="Pfam" id="PF10321">
    <property type="entry name" value="7TM_GPCR_Srt"/>
    <property type="match status" value="1"/>
</dbReference>
<reference evidence="2" key="1">
    <citation type="journal article" date="2008" name="Nat. Genet.">
        <title>The Pristionchus pacificus genome provides a unique perspective on nematode lifestyle and parasitism.</title>
        <authorList>
            <person name="Dieterich C."/>
            <person name="Clifton S.W."/>
            <person name="Schuster L.N."/>
            <person name="Chinwalla A."/>
            <person name="Delehaunty K."/>
            <person name="Dinkelacker I."/>
            <person name="Fulton L."/>
            <person name="Fulton R."/>
            <person name="Godfrey J."/>
            <person name="Minx P."/>
            <person name="Mitreva M."/>
            <person name="Roeseler W."/>
            <person name="Tian H."/>
            <person name="Witte H."/>
            <person name="Yang S.P."/>
            <person name="Wilson R.K."/>
            <person name="Sommer R.J."/>
        </authorList>
    </citation>
    <scope>NUCLEOTIDE SEQUENCE [LARGE SCALE GENOMIC DNA]</scope>
    <source>
        <strain evidence="2">PS312</strain>
    </source>
</reference>
<protein>
    <submittedName>
        <fullName evidence="1">G protein-coupled receptor</fullName>
    </submittedName>
</protein>
<keyword evidence="2" id="KW-1185">Reference proteome</keyword>
<organism evidence="1 2">
    <name type="scientific">Pristionchus pacificus</name>
    <name type="common">Parasitic nematode worm</name>
    <dbReference type="NCBI Taxonomy" id="54126"/>
    <lineage>
        <taxon>Eukaryota</taxon>
        <taxon>Metazoa</taxon>
        <taxon>Ecdysozoa</taxon>
        <taxon>Nematoda</taxon>
        <taxon>Chromadorea</taxon>
        <taxon>Rhabditida</taxon>
        <taxon>Rhabditina</taxon>
        <taxon>Diplogasteromorpha</taxon>
        <taxon>Diplogasteroidea</taxon>
        <taxon>Neodiplogasteridae</taxon>
        <taxon>Pristionchus</taxon>
    </lineage>
</organism>
<accession>A0A8R1U6V4</accession>
<dbReference type="PANTHER" id="PTHR23021">
    <property type="entry name" value="SERPENTINE RECEPTOR, CLASS T"/>
    <property type="match status" value="1"/>
</dbReference>
<name>A0A2A6CLW1_PRIPA</name>
<accession>A0A2A6CLW1</accession>
<reference evidence="1" key="2">
    <citation type="submission" date="2022-06" db="UniProtKB">
        <authorList>
            <consortium name="EnsemblMetazoa"/>
        </authorList>
    </citation>
    <scope>IDENTIFICATION</scope>
    <source>
        <strain evidence="1">PS312</strain>
    </source>
</reference>
<dbReference type="PANTHER" id="PTHR23021:SF11">
    <property type="entry name" value="SERPENTINE RECEPTOR, CLASS T"/>
    <property type="match status" value="1"/>
</dbReference>
<dbReference type="InterPro" id="IPR019425">
    <property type="entry name" value="7TM_GPCR_serpentine_rcpt_Srt"/>
</dbReference>
<evidence type="ECO:0000313" key="1">
    <source>
        <dbReference type="EnsemblMetazoa" id="PPA06607.1"/>
    </source>
</evidence>